<dbReference type="InterPro" id="IPR036864">
    <property type="entry name" value="Zn2-C6_fun-type_DNA-bd_sf"/>
</dbReference>
<keyword evidence="8" id="KW-0812">Transmembrane</keyword>
<evidence type="ECO:0000256" key="1">
    <source>
        <dbReference type="ARBA" id="ARBA00004123"/>
    </source>
</evidence>
<feature type="domain" description="Zn(2)-C6 fungal-type" evidence="9">
    <location>
        <begin position="18"/>
        <end position="47"/>
    </location>
</feature>
<dbReference type="GO" id="GO:0000981">
    <property type="term" value="F:DNA-binding transcription factor activity, RNA polymerase II-specific"/>
    <property type="evidence" value="ECO:0007669"/>
    <property type="project" value="InterPro"/>
</dbReference>
<feature type="region of interest" description="Disordered" evidence="7">
    <location>
        <begin position="72"/>
        <end position="107"/>
    </location>
</feature>
<dbReference type="PROSITE" id="PS50048">
    <property type="entry name" value="ZN2_CY6_FUNGAL_2"/>
    <property type="match status" value="1"/>
</dbReference>
<evidence type="ECO:0000256" key="2">
    <source>
        <dbReference type="ARBA" id="ARBA00022723"/>
    </source>
</evidence>
<dbReference type="InterPro" id="IPR007219">
    <property type="entry name" value="XnlR_reg_dom"/>
</dbReference>
<dbReference type="GO" id="GO:0045944">
    <property type="term" value="P:positive regulation of transcription by RNA polymerase II"/>
    <property type="evidence" value="ECO:0007669"/>
    <property type="project" value="TreeGrafter"/>
</dbReference>
<dbReference type="PANTHER" id="PTHR47540:SF3">
    <property type="entry name" value="ZN(II)2CYS6 TRANSCRIPTION FACTOR (EUROFUNG)"/>
    <property type="match status" value="1"/>
</dbReference>
<dbReference type="InParanoid" id="A0A3N4KDK8"/>
<evidence type="ECO:0000256" key="4">
    <source>
        <dbReference type="ARBA" id="ARBA00023125"/>
    </source>
</evidence>
<dbReference type="SUPFAM" id="SSF57701">
    <property type="entry name" value="Zn2/Cys6 DNA-binding domain"/>
    <property type="match status" value="1"/>
</dbReference>
<dbReference type="SMART" id="SM00066">
    <property type="entry name" value="GAL4"/>
    <property type="match status" value="1"/>
</dbReference>
<feature type="transmembrane region" description="Helical" evidence="8">
    <location>
        <begin position="601"/>
        <end position="619"/>
    </location>
</feature>
<dbReference type="SMART" id="SM00906">
    <property type="entry name" value="Fungal_trans"/>
    <property type="match status" value="1"/>
</dbReference>
<keyword evidence="3" id="KW-0805">Transcription regulation</keyword>
<gene>
    <name evidence="10" type="ORF">P167DRAFT_529996</name>
</gene>
<evidence type="ECO:0000256" key="5">
    <source>
        <dbReference type="ARBA" id="ARBA00023163"/>
    </source>
</evidence>
<dbReference type="PROSITE" id="PS00463">
    <property type="entry name" value="ZN2_CY6_FUNGAL_1"/>
    <property type="match status" value="1"/>
</dbReference>
<keyword evidence="4" id="KW-0238">DNA-binding</keyword>
<evidence type="ECO:0000259" key="9">
    <source>
        <dbReference type="PROSITE" id="PS50048"/>
    </source>
</evidence>
<keyword evidence="6" id="KW-0539">Nucleus</keyword>
<accession>A0A3N4KDK8</accession>
<dbReference type="GO" id="GO:0005634">
    <property type="term" value="C:nucleus"/>
    <property type="evidence" value="ECO:0007669"/>
    <property type="project" value="UniProtKB-SubCell"/>
</dbReference>
<feature type="compositionally biased region" description="Low complexity" evidence="7">
    <location>
        <begin position="94"/>
        <end position="107"/>
    </location>
</feature>
<keyword evidence="8" id="KW-0472">Membrane</keyword>
<feature type="region of interest" description="Disordered" evidence="7">
    <location>
        <begin position="119"/>
        <end position="201"/>
    </location>
</feature>
<dbReference type="CDD" id="cd12148">
    <property type="entry name" value="fungal_TF_MHR"/>
    <property type="match status" value="1"/>
</dbReference>
<dbReference type="InterPro" id="IPR001138">
    <property type="entry name" value="Zn2Cys6_DnaBD"/>
</dbReference>
<comment type="subcellular location">
    <subcellularLocation>
        <location evidence="1">Nucleus</location>
    </subcellularLocation>
</comment>
<dbReference type="CDD" id="cd00067">
    <property type="entry name" value="GAL4"/>
    <property type="match status" value="1"/>
</dbReference>
<dbReference type="Proteomes" id="UP000277580">
    <property type="component" value="Unassembled WGS sequence"/>
</dbReference>
<evidence type="ECO:0000256" key="8">
    <source>
        <dbReference type="SAM" id="Phobius"/>
    </source>
</evidence>
<organism evidence="10 11">
    <name type="scientific">Morchella conica CCBAS932</name>
    <dbReference type="NCBI Taxonomy" id="1392247"/>
    <lineage>
        <taxon>Eukaryota</taxon>
        <taxon>Fungi</taxon>
        <taxon>Dikarya</taxon>
        <taxon>Ascomycota</taxon>
        <taxon>Pezizomycotina</taxon>
        <taxon>Pezizomycetes</taxon>
        <taxon>Pezizales</taxon>
        <taxon>Morchellaceae</taxon>
        <taxon>Morchella</taxon>
    </lineage>
</organism>
<keyword evidence="8" id="KW-1133">Transmembrane helix</keyword>
<reference evidence="10 11" key="1">
    <citation type="journal article" date="2018" name="Nat. Ecol. Evol.">
        <title>Pezizomycetes genomes reveal the molecular basis of ectomycorrhizal truffle lifestyle.</title>
        <authorList>
            <person name="Murat C."/>
            <person name="Payen T."/>
            <person name="Noel B."/>
            <person name="Kuo A."/>
            <person name="Morin E."/>
            <person name="Chen J."/>
            <person name="Kohler A."/>
            <person name="Krizsan K."/>
            <person name="Balestrini R."/>
            <person name="Da Silva C."/>
            <person name="Montanini B."/>
            <person name="Hainaut M."/>
            <person name="Levati E."/>
            <person name="Barry K.W."/>
            <person name="Belfiori B."/>
            <person name="Cichocki N."/>
            <person name="Clum A."/>
            <person name="Dockter R.B."/>
            <person name="Fauchery L."/>
            <person name="Guy J."/>
            <person name="Iotti M."/>
            <person name="Le Tacon F."/>
            <person name="Lindquist E.A."/>
            <person name="Lipzen A."/>
            <person name="Malagnac F."/>
            <person name="Mello A."/>
            <person name="Molinier V."/>
            <person name="Miyauchi S."/>
            <person name="Poulain J."/>
            <person name="Riccioni C."/>
            <person name="Rubini A."/>
            <person name="Sitrit Y."/>
            <person name="Splivallo R."/>
            <person name="Traeger S."/>
            <person name="Wang M."/>
            <person name="Zifcakova L."/>
            <person name="Wipf D."/>
            <person name="Zambonelli A."/>
            <person name="Paolocci F."/>
            <person name="Nowrousian M."/>
            <person name="Ottonello S."/>
            <person name="Baldrian P."/>
            <person name="Spatafora J.W."/>
            <person name="Henrissat B."/>
            <person name="Nagy L.G."/>
            <person name="Aury J.M."/>
            <person name="Wincker P."/>
            <person name="Grigoriev I.V."/>
            <person name="Bonfante P."/>
            <person name="Martin F.M."/>
        </authorList>
    </citation>
    <scope>NUCLEOTIDE SEQUENCE [LARGE SCALE GENOMIC DNA]</scope>
    <source>
        <strain evidence="10 11">CCBAS932</strain>
    </source>
</reference>
<proteinExistence type="predicted"/>
<protein>
    <recommendedName>
        <fullName evidence="9">Zn(2)-C6 fungal-type domain-containing protein</fullName>
    </recommendedName>
</protein>
<dbReference type="Pfam" id="PF00172">
    <property type="entry name" value="Zn_clus"/>
    <property type="match status" value="1"/>
</dbReference>
<dbReference type="GO" id="GO:0008270">
    <property type="term" value="F:zinc ion binding"/>
    <property type="evidence" value="ECO:0007669"/>
    <property type="project" value="InterPro"/>
</dbReference>
<dbReference type="STRING" id="1392247.A0A3N4KDK8"/>
<keyword evidence="5" id="KW-0804">Transcription</keyword>
<dbReference type="Pfam" id="PF04082">
    <property type="entry name" value="Fungal_trans"/>
    <property type="match status" value="1"/>
</dbReference>
<dbReference type="GO" id="GO:0006351">
    <property type="term" value="P:DNA-templated transcription"/>
    <property type="evidence" value="ECO:0007669"/>
    <property type="project" value="InterPro"/>
</dbReference>
<dbReference type="EMBL" id="ML119183">
    <property type="protein sequence ID" value="RPB07429.1"/>
    <property type="molecule type" value="Genomic_DNA"/>
</dbReference>
<dbReference type="PANTHER" id="PTHR47540">
    <property type="entry name" value="THIAMINE REPRESSIBLE GENES REGULATORY PROTEIN THI5"/>
    <property type="match status" value="1"/>
</dbReference>
<feature type="compositionally biased region" description="Polar residues" evidence="7">
    <location>
        <begin position="152"/>
        <end position="172"/>
    </location>
</feature>
<name>A0A3N4KDK8_9PEZI</name>
<dbReference type="GO" id="GO:0043565">
    <property type="term" value="F:sequence-specific DNA binding"/>
    <property type="evidence" value="ECO:0007669"/>
    <property type="project" value="TreeGrafter"/>
</dbReference>
<dbReference type="Gene3D" id="4.10.240.10">
    <property type="entry name" value="Zn(2)-C6 fungal-type DNA-binding domain"/>
    <property type="match status" value="1"/>
</dbReference>
<dbReference type="InterPro" id="IPR051711">
    <property type="entry name" value="Stress_Response_Reg"/>
</dbReference>
<evidence type="ECO:0000256" key="7">
    <source>
        <dbReference type="SAM" id="MobiDB-lite"/>
    </source>
</evidence>
<keyword evidence="11" id="KW-1185">Reference proteome</keyword>
<feature type="compositionally biased region" description="Low complexity" evidence="7">
    <location>
        <begin position="138"/>
        <end position="151"/>
    </location>
</feature>
<feature type="compositionally biased region" description="Low complexity" evidence="7">
    <location>
        <begin position="74"/>
        <end position="86"/>
    </location>
</feature>
<keyword evidence="2" id="KW-0479">Metal-binding</keyword>
<evidence type="ECO:0000256" key="6">
    <source>
        <dbReference type="ARBA" id="ARBA00023242"/>
    </source>
</evidence>
<evidence type="ECO:0000313" key="10">
    <source>
        <dbReference type="EMBL" id="RPB07429.1"/>
    </source>
</evidence>
<dbReference type="OrthoDB" id="3037908at2759"/>
<evidence type="ECO:0000313" key="11">
    <source>
        <dbReference type="Proteomes" id="UP000277580"/>
    </source>
</evidence>
<sequence length="751" mass="83247">MSRQTPRITKERQRVSRACDACKKKKIRCSGTQPCVRCVEWSLECLYNAEYNRGKPRSKTWKGDTLGRGGGSVTGFNSSNSSSSTSAVDGTRSIGGSSMDSSSIGSSSTAATTIISAARVKTHHHHSPLQMADTMMPSSSAGVTTAAASNSITNPHSQISTPAANHGRTSTPHLHPSSLRPESYSSRNSPEPFHTDRQGQYVGSSSGVSFLLRVQKRLHLINSPASNSAIFPSGDGLPSSHDAASFILPPKQDAVELLEVYFNYAMPTYRFLHRPTVEAWLDEFYENFEEGGCEREKTAILLLIWAQAKKYSVLTKSQKSSDGGARYFHAAERHLSADTGPIRLTNVQARLCQCFYLLACSRLNHCRSLFGTIAHLIHALGLHRKPRKALISATTPIDHIEQECRKRVFWCAYNMDKYLSAVLGRPSIFHDDDVDQELPSEVNDEDLQRDGIAGLSGRSQCIMTAPVLHAKLGRILSGLLKELYSIHRTPMARRVTIATHYTTQLQAWRASLPAFLDPDKVEPSLLIPILQRQSRMLSLAYAHTVILINRPFLLSSFASLKWRKGHEAGEYEGNVRQCLDAAMIIAKIVDDYSAGQQVFSAFWFTQYVAFCAVVILYVYTIQRKLDSPLVWEKYFEAAEKCQEQLMTAAKDNSLAQRYRIVLEELKLEATEQTRGQRQQQAVDTFGMMGGYEGAVWTEEIEETSPNSMMADLTSWEEFDYLVMDCMGSSGAATFAEGVGFQDAAALGIALL</sequence>
<evidence type="ECO:0000256" key="3">
    <source>
        <dbReference type="ARBA" id="ARBA00023015"/>
    </source>
</evidence>
<dbReference type="AlphaFoldDB" id="A0A3N4KDK8"/>